<dbReference type="InterPro" id="IPR050327">
    <property type="entry name" value="Proton-linked_MCT"/>
</dbReference>
<dbReference type="Proteomes" id="UP000261420">
    <property type="component" value="Unplaced"/>
</dbReference>
<dbReference type="InterPro" id="IPR011701">
    <property type="entry name" value="MFS"/>
</dbReference>
<protein>
    <submittedName>
        <fullName evidence="3">Zgc:114041</fullName>
    </submittedName>
</protein>
<dbReference type="GO" id="GO:0008028">
    <property type="term" value="F:monocarboxylic acid transmembrane transporter activity"/>
    <property type="evidence" value="ECO:0007669"/>
    <property type="project" value="TreeGrafter"/>
</dbReference>
<evidence type="ECO:0000313" key="3">
    <source>
        <dbReference type="Ensembl" id="ENSSDUP00000032128.1"/>
    </source>
</evidence>
<reference evidence="3" key="1">
    <citation type="submission" date="2025-08" db="UniProtKB">
        <authorList>
            <consortium name="Ensembl"/>
        </authorList>
    </citation>
    <scope>IDENTIFICATION</scope>
</reference>
<keyword evidence="4" id="KW-1185">Reference proteome</keyword>
<evidence type="ECO:0000259" key="2">
    <source>
        <dbReference type="PROSITE" id="PS50850"/>
    </source>
</evidence>
<dbReference type="PANTHER" id="PTHR11360:SF84">
    <property type="entry name" value="MAJOR FACILITATOR SUPERFAMILY (MFS) PROFILE DOMAIN-CONTAINING PROTEIN"/>
    <property type="match status" value="1"/>
</dbReference>
<dbReference type="GeneTree" id="ENSGT00940000164450"/>
<evidence type="ECO:0000313" key="4">
    <source>
        <dbReference type="Proteomes" id="UP000261420"/>
    </source>
</evidence>
<accession>A0A3B4VM89</accession>
<dbReference type="AlphaFoldDB" id="A0A3B4VM89"/>
<dbReference type="Gene3D" id="1.20.1250.20">
    <property type="entry name" value="MFS general substrate transporter like domains"/>
    <property type="match status" value="2"/>
</dbReference>
<dbReference type="PROSITE" id="PS50850">
    <property type="entry name" value="MFS"/>
    <property type="match status" value="1"/>
</dbReference>
<dbReference type="SUPFAM" id="SSF103473">
    <property type="entry name" value="MFS general substrate transporter"/>
    <property type="match status" value="1"/>
</dbReference>
<organism evidence="3 4">
    <name type="scientific">Seriola dumerili</name>
    <name type="common">Greater amberjack</name>
    <name type="synonym">Caranx dumerili</name>
    <dbReference type="NCBI Taxonomy" id="41447"/>
    <lineage>
        <taxon>Eukaryota</taxon>
        <taxon>Metazoa</taxon>
        <taxon>Chordata</taxon>
        <taxon>Craniata</taxon>
        <taxon>Vertebrata</taxon>
        <taxon>Euteleostomi</taxon>
        <taxon>Actinopterygii</taxon>
        <taxon>Neopterygii</taxon>
        <taxon>Teleostei</taxon>
        <taxon>Neoteleostei</taxon>
        <taxon>Acanthomorphata</taxon>
        <taxon>Carangaria</taxon>
        <taxon>Carangiformes</taxon>
        <taxon>Carangidae</taxon>
        <taxon>Seriola</taxon>
    </lineage>
</organism>
<dbReference type="Pfam" id="PF07690">
    <property type="entry name" value="MFS_1"/>
    <property type="match status" value="1"/>
</dbReference>
<feature type="domain" description="Major facilitator superfamily (MFS) profile" evidence="2">
    <location>
        <begin position="197"/>
        <end position="403"/>
    </location>
</feature>
<dbReference type="InterPro" id="IPR020846">
    <property type="entry name" value="MFS_dom"/>
</dbReference>
<reference evidence="3" key="2">
    <citation type="submission" date="2025-09" db="UniProtKB">
        <authorList>
            <consortium name="Ensembl"/>
        </authorList>
    </citation>
    <scope>IDENTIFICATION</scope>
</reference>
<sequence length="403" mass="43653">MKMKSTRAGPPDGGYGWVVVMSAFFIMGLTAAVLKNFGIFFLDIQSHFGVLTSTTSWVTSTTIAMFHLGAPVASALTLQFSQRVVIIVGGLLTASGMLLASLDLSLPCLYLTMGILQGTGISFSWIPANSMWLIETYSWQGALLIIGGLQLNLCVCGALMRPLETKQGSIQKAKDSLEDSPPKGKVIFQFSLLRKPELLLYILFAIFAAAGFFIPPLFLVPFANSLGMDKYWPASILSVLALADLAGRLICGWVANMRLLRNLQLLTMVVTLLGVVLMLLPVSHNYWAILGFASLYGFLFGCVVAIHITSIVDIVTLEGFDSGLGLFMLFRSIGGFIGPPAAGWLVDETNDYSAAFYLSGLCLISSAVFVVLVDRLVQRRKAVEADAHQAIGQQEDWETGQVK</sequence>
<comment type="subcellular location">
    <subcellularLocation>
        <location evidence="1">Membrane</location>
        <topology evidence="1">Multi-pass membrane protein</topology>
    </subcellularLocation>
</comment>
<evidence type="ECO:0000256" key="1">
    <source>
        <dbReference type="ARBA" id="ARBA00004141"/>
    </source>
</evidence>
<proteinExistence type="predicted"/>
<dbReference type="Ensembl" id="ENSSDUT00000032680.1">
    <property type="protein sequence ID" value="ENSSDUP00000032128.1"/>
    <property type="gene ID" value="ENSSDUG00000023083.1"/>
</dbReference>
<name>A0A3B4VM89_SERDU</name>
<dbReference type="GO" id="GO:0016020">
    <property type="term" value="C:membrane"/>
    <property type="evidence" value="ECO:0007669"/>
    <property type="project" value="UniProtKB-SubCell"/>
</dbReference>
<dbReference type="InterPro" id="IPR036259">
    <property type="entry name" value="MFS_trans_sf"/>
</dbReference>
<dbReference type="PANTHER" id="PTHR11360">
    <property type="entry name" value="MONOCARBOXYLATE TRANSPORTER"/>
    <property type="match status" value="1"/>
</dbReference>